<keyword evidence="4" id="KW-1134">Transmembrane beta strand</keyword>
<proteinExistence type="inferred from homology"/>
<comment type="similarity">
    <text evidence="2">Belongs to the outer membrane factor (OMF) (TC 1.B.17) family.</text>
</comment>
<dbReference type="RefSeq" id="WP_156272869.1">
    <property type="nucleotide sequence ID" value="NZ_BAABGI010000005.1"/>
</dbReference>
<evidence type="ECO:0000256" key="8">
    <source>
        <dbReference type="SAM" id="Coils"/>
    </source>
</evidence>
<dbReference type="EMBL" id="VJVW01000001">
    <property type="protein sequence ID" value="MUP41000.1"/>
    <property type="molecule type" value="Genomic_DNA"/>
</dbReference>
<comment type="subcellular location">
    <subcellularLocation>
        <location evidence="1">Cell outer membrane</location>
    </subcellularLocation>
</comment>
<dbReference type="GO" id="GO:1990281">
    <property type="term" value="C:efflux pump complex"/>
    <property type="evidence" value="ECO:0007669"/>
    <property type="project" value="TreeGrafter"/>
</dbReference>
<dbReference type="GO" id="GO:0009279">
    <property type="term" value="C:cell outer membrane"/>
    <property type="evidence" value="ECO:0007669"/>
    <property type="project" value="UniProtKB-SubCell"/>
</dbReference>
<keyword evidence="5" id="KW-0812">Transmembrane</keyword>
<keyword evidence="3" id="KW-0813">Transport</keyword>
<evidence type="ECO:0000256" key="2">
    <source>
        <dbReference type="ARBA" id="ARBA00007613"/>
    </source>
</evidence>
<reference evidence="9 10" key="1">
    <citation type="submission" date="2019-07" db="EMBL/GenBank/DDBJ databases">
        <title>Gramella aestuarii sp. nov., isolated from a tidal flat, and emended description of Gramella echinicola.</title>
        <authorList>
            <person name="Liu L."/>
        </authorList>
    </citation>
    <scope>NUCLEOTIDE SEQUENCE [LARGE SCALE GENOMIC DNA]</scope>
    <source>
        <strain evidence="9 10">BS12</strain>
    </source>
</reference>
<organism evidence="9 10">
    <name type="scientific">Christiangramia aestuarii</name>
    <dbReference type="NCBI Taxonomy" id="1028746"/>
    <lineage>
        <taxon>Bacteria</taxon>
        <taxon>Pseudomonadati</taxon>
        <taxon>Bacteroidota</taxon>
        <taxon>Flavobacteriia</taxon>
        <taxon>Flavobacteriales</taxon>
        <taxon>Flavobacteriaceae</taxon>
        <taxon>Christiangramia</taxon>
    </lineage>
</organism>
<evidence type="ECO:0000313" key="9">
    <source>
        <dbReference type="EMBL" id="MUP41000.1"/>
    </source>
</evidence>
<dbReference type="PANTHER" id="PTHR30026:SF20">
    <property type="entry name" value="OUTER MEMBRANE PROTEIN TOLC"/>
    <property type="match status" value="1"/>
</dbReference>
<accession>A0A7M3SWL9</accession>
<evidence type="ECO:0000256" key="1">
    <source>
        <dbReference type="ARBA" id="ARBA00004442"/>
    </source>
</evidence>
<keyword evidence="10" id="KW-1185">Reference proteome</keyword>
<comment type="caution">
    <text evidence="9">The sequence shown here is derived from an EMBL/GenBank/DDBJ whole genome shotgun (WGS) entry which is preliminary data.</text>
</comment>
<sequence length="462" mass="53912">MRRIELFILLFCLQPVFVLAQDSLRLDFNEYMAIVKKYHPLVKQAGLVTEEGDFKLMKARGNFDPKVEADLSEKEYKSTEYYNLFNAAFKIPTYYGLELNAKYESNSGTYLNPQNTVPEDGLYSAGISLDITNGLFLSERMSALKQAKIYRDQSVVKRDIMTAEVLYQAALTYFEWYTAFQEYALYNSFVNNAEFRLISVKKQFAAGDKPAVDTLEANIAYENRQVQLQLAELDYRKASLKLANFLWTENNVPLELTGQVIPVENLLEQVNELWLEDELAATENVTDNPKLRFLRYDLDMLEVEKRLKANRLLPDLDLTYNFLTEQPEEWQQLNRDDYKFGIKFSLPLFMRKERGELQIAKLALENSRYELMNSIQEISNKLQILETEIISYRDQREKIRKLASDYGLLVQAEQRKFELGDSSLFLVNNRENSFISARMKEIEITIKFLKSRAELKKLTATF</sequence>
<dbReference type="SUPFAM" id="SSF56954">
    <property type="entry name" value="Outer membrane efflux proteins (OEP)"/>
    <property type="match status" value="1"/>
</dbReference>
<name>A0A7M3SWL9_9FLAO</name>
<dbReference type="Gene3D" id="1.20.1600.10">
    <property type="entry name" value="Outer membrane efflux proteins (OEP)"/>
    <property type="match status" value="1"/>
</dbReference>
<evidence type="ECO:0000256" key="3">
    <source>
        <dbReference type="ARBA" id="ARBA00022448"/>
    </source>
</evidence>
<protein>
    <submittedName>
        <fullName evidence="9">TolC family protein</fullName>
    </submittedName>
</protein>
<dbReference type="InterPro" id="IPR003423">
    <property type="entry name" value="OMP_efflux"/>
</dbReference>
<keyword evidence="8" id="KW-0175">Coiled coil</keyword>
<evidence type="ECO:0000256" key="4">
    <source>
        <dbReference type="ARBA" id="ARBA00022452"/>
    </source>
</evidence>
<dbReference type="PANTHER" id="PTHR30026">
    <property type="entry name" value="OUTER MEMBRANE PROTEIN TOLC"/>
    <property type="match status" value="1"/>
</dbReference>
<keyword evidence="7" id="KW-0998">Cell outer membrane</keyword>
<dbReference type="Proteomes" id="UP000460416">
    <property type="component" value="Unassembled WGS sequence"/>
</dbReference>
<gene>
    <name evidence="9" type="ORF">FLP08_00295</name>
</gene>
<dbReference type="InterPro" id="IPR051906">
    <property type="entry name" value="TolC-like"/>
</dbReference>
<dbReference type="OrthoDB" id="581172at2"/>
<feature type="coiled-coil region" evidence="8">
    <location>
        <begin position="368"/>
        <end position="402"/>
    </location>
</feature>
<dbReference type="GO" id="GO:0015562">
    <property type="term" value="F:efflux transmembrane transporter activity"/>
    <property type="evidence" value="ECO:0007669"/>
    <property type="project" value="InterPro"/>
</dbReference>
<evidence type="ECO:0000256" key="5">
    <source>
        <dbReference type="ARBA" id="ARBA00022692"/>
    </source>
</evidence>
<dbReference type="Pfam" id="PF02321">
    <property type="entry name" value="OEP"/>
    <property type="match status" value="2"/>
</dbReference>
<keyword evidence="6" id="KW-0472">Membrane</keyword>
<evidence type="ECO:0000256" key="7">
    <source>
        <dbReference type="ARBA" id="ARBA00023237"/>
    </source>
</evidence>
<dbReference type="AlphaFoldDB" id="A0A7M3SWL9"/>
<dbReference type="GO" id="GO:0015288">
    <property type="term" value="F:porin activity"/>
    <property type="evidence" value="ECO:0007669"/>
    <property type="project" value="TreeGrafter"/>
</dbReference>
<evidence type="ECO:0000313" key="10">
    <source>
        <dbReference type="Proteomes" id="UP000460416"/>
    </source>
</evidence>
<evidence type="ECO:0000256" key="6">
    <source>
        <dbReference type="ARBA" id="ARBA00023136"/>
    </source>
</evidence>